<accession>A0AAV8V6L3</accession>
<gene>
    <name evidence="1" type="ORF">NQ315_013325</name>
</gene>
<evidence type="ECO:0000313" key="2">
    <source>
        <dbReference type="Proteomes" id="UP001159042"/>
    </source>
</evidence>
<dbReference type="EMBL" id="JANEYG010000407">
    <property type="protein sequence ID" value="KAJ8909805.1"/>
    <property type="molecule type" value="Genomic_DNA"/>
</dbReference>
<reference evidence="1 2" key="1">
    <citation type="journal article" date="2023" name="Insect Mol. Biol.">
        <title>Genome sequencing provides insights into the evolution of gene families encoding plant cell wall-degrading enzymes in longhorned beetles.</title>
        <authorList>
            <person name="Shin N.R."/>
            <person name="Okamura Y."/>
            <person name="Kirsch R."/>
            <person name="Pauchet Y."/>
        </authorList>
    </citation>
    <scope>NUCLEOTIDE SEQUENCE [LARGE SCALE GENOMIC DNA]</scope>
    <source>
        <strain evidence="1">EAD_L_NR</strain>
    </source>
</reference>
<sequence length="120" mass="13791">MEEMEDFEKRAIDSNNLKPSTKNIYYVVLVMDIQQYITQSKSTEFHVLPLLDSSQLSLSLFVHLRIIPTGHRTVDACAFHYGKKECDAQEGMNQPRVNIFDKQLSNVFGSINLEICLTHI</sequence>
<evidence type="ECO:0000313" key="1">
    <source>
        <dbReference type="EMBL" id="KAJ8909805.1"/>
    </source>
</evidence>
<proteinExistence type="predicted"/>
<keyword evidence="2" id="KW-1185">Reference proteome</keyword>
<organism evidence="1 2">
    <name type="scientific">Exocentrus adspersus</name>
    <dbReference type="NCBI Taxonomy" id="1586481"/>
    <lineage>
        <taxon>Eukaryota</taxon>
        <taxon>Metazoa</taxon>
        <taxon>Ecdysozoa</taxon>
        <taxon>Arthropoda</taxon>
        <taxon>Hexapoda</taxon>
        <taxon>Insecta</taxon>
        <taxon>Pterygota</taxon>
        <taxon>Neoptera</taxon>
        <taxon>Endopterygota</taxon>
        <taxon>Coleoptera</taxon>
        <taxon>Polyphaga</taxon>
        <taxon>Cucujiformia</taxon>
        <taxon>Chrysomeloidea</taxon>
        <taxon>Cerambycidae</taxon>
        <taxon>Lamiinae</taxon>
        <taxon>Acanthocinini</taxon>
        <taxon>Exocentrus</taxon>
    </lineage>
</organism>
<name>A0AAV8V6L3_9CUCU</name>
<comment type="caution">
    <text evidence="1">The sequence shown here is derived from an EMBL/GenBank/DDBJ whole genome shotgun (WGS) entry which is preliminary data.</text>
</comment>
<dbReference type="Proteomes" id="UP001159042">
    <property type="component" value="Unassembled WGS sequence"/>
</dbReference>
<dbReference type="AlphaFoldDB" id="A0AAV8V6L3"/>
<protein>
    <submittedName>
        <fullName evidence="1">Uncharacterized protein</fullName>
    </submittedName>
</protein>